<evidence type="ECO:0000313" key="1">
    <source>
        <dbReference type="EMBL" id="TGX99642.1"/>
    </source>
</evidence>
<proteinExistence type="predicted"/>
<dbReference type="EMBL" id="SRZB01000006">
    <property type="protein sequence ID" value="TGX99642.1"/>
    <property type="molecule type" value="Genomic_DNA"/>
</dbReference>
<name>A0AC61R2H7_9FIRM</name>
<reference evidence="1" key="1">
    <citation type="submission" date="2019-04" db="EMBL/GenBank/DDBJ databases">
        <title>Microbes associate with the intestines of laboratory mice.</title>
        <authorList>
            <person name="Navarre W."/>
            <person name="Wong E."/>
            <person name="Huang K."/>
            <person name="Tropini C."/>
            <person name="Ng K."/>
            <person name="Yu B."/>
        </authorList>
    </citation>
    <scope>NUCLEOTIDE SEQUENCE</scope>
    <source>
        <strain evidence="1">NM72_1-8</strain>
    </source>
</reference>
<accession>A0AC61R2H7</accession>
<protein>
    <submittedName>
        <fullName evidence="1">Uncharacterized protein</fullName>
    </submittedName>
</protein>
<dbReference type="Proteomes" id="UP000307720">
    <property type="component" value="Unassembled WGS sequence"/>
</dbReference>
<evidence type="ECO:0000313" key="2">
    <source>
        <dbReference type="Proteomes" id="UP000307720"/>
    </source>
</evidence>
<sequence>MKYEEFICQVQARLAEKLGDEVRAERRLIVKNNGVALEGITIMEEGKKISPVIYLKDYYVVYQKGVTLEEVTEDILKVYEKSRVSASADSDFYKDFEKVAPRVACKLVNYNRNEELLQRIPHICCLDLALVFYYALEDEEIGSGTILIFNSHLDMWGITRERLYEIARRNTPRIYPHEFREMREILEESFGEMGQIAEDKEELPMYVLSNAAHSFGAVYILYDSVLAGIAEELEDDFYILPSSVHECIIVPLNVQAAREELEDMVFEINRTQVLPEDVLSDQVYLYERECHRLSAGSPGGRKTVDN</sequence>
<organism evidence="1 2">
    <name type="scientific">Hominisplanchenecus murintestinalis</name>
    <dbReference type="NCBI Taxonomy" id="2941517"/>
    <lineage>
        <taxon>Bacteria</taxon>
        <taxon>Bacillati</taxon>
        <taxon>Bacillota</taxon>
        <taxon>Clostridia</taxon>
        <taxon>Lachnospirales</taxon>
        <taxon>Lachnospiraceae</taxon>
        <taxon>Hominisplanchenecus</taxon>
    </lineage>
</organism>
<comment type="caution">
    <text evidence="1">The sequence shown here is derived from an EMBL/GenBank/DDBJ whole genome shotgun (WGS) entry which is preliminary data.</text>
</comment>
<keyword evidence="2" id="KW-1185">Reference proteome</keyword>
<gene>
    <name evidence="1" type="ORF">E5357_05020</name>
</gene>